<dbReference type="EC" id="2.2.1.7" evidence="2"/>
<comment type="caution">
    <text evidence="2">The sequence shown here is derived from an EMBL/GenBank/DDBJ whole genome shotgun (WGS) entry which is preliminary data.</text>
</comment>
<reference evidence="2" key="1">
    <citation type="submission" date="2019-08" db="EMBL/GenBank/DDBJ databases">
        <authorList>
            <person name="Kucharzyk K."/>
            <person name="Murdoch R.W."/>
            <person name="Higgins S."/>
            <person name="Loffler F."/>
        </authorList>
    </citation>
    <scope>NUCLEOTIDE SEQUENCE</scope>
</reference>
<dbReference type="EMBL" id="VSSQ01086226">
    <property type="protein sequence ID" value="MPN33632.1"/>
    <property type="molecule type" value="Genomic_DNA"/>
</dbReference>
<keyword evidence="2" id="KW-0808">Transferase</keyword>
<dbReference type="Pfam" id="PF02780">
    <property type="entry name" value="Transketolase_C"/>
    <property type="match status" value="1"/>
</dbReference>
<dbReference type="PANTHER" id="PTHR43825">
    <property type="entry name" value="PYRUVATE DEHYDROGENASE E1 COMPONENT"/>
    <property type="match status" value="1"/>
</dbReference>
<proteinExistence type="predicted"/>
<protein>
    <submittedName>
        <fullName evidence="2">1-deoxy-D-xylulose-5-phosphate synthase</fullName>
        <ecNumber evidence="2">2.2.1.7</ecNumber>
    </submittedName>
</protein>
<organism evidence="2">
    <name type="scientific">bioreactor metagenome</name>
    <dbReference type="NCBI Taxonomy" id="1076179"/>
    <lineage>
        <taxon>unclassified sequences</taxon>
        <taxon>metagenomes</taxon>
        <taxon>ecological metagenomes</taxon>
    </lineage>
</organism>
<feature type="domain" description="Transketolase C-terminal" evidence="1">
    <location>
        <begin position="27"/>
        <end position="146"/>
    </location>
</feature>
<name>A0A645H5K9_9ZZZZ</name>
<accession>A0A645H5K9</accession>
<dbReference type="InterPro" id="IPR009014">
    <property type="entry name" value="Transketo_C/PFOR_II"/>
</dbReference>
<sequence length="155" mass="16364">MGRSVLPVVLKEDGTPFYGEGYTFNYGEIDVLRDGKDAVIFSMGHFAGRAIAAHDLLAAEGISVKVLHCASPLGMDAQKLIELVGDKPLITCEDHHVNTGIGSISSMMFARAGKAVRIVNMGVTHYGCSGPGSEVMAEMKLSPADIASEVKGILN</sequence>
<dbReference type="InterPro" id="IPR051157">
    <property type="entry name" value="PDH/Transketolase"/>
</dbReference>
<dbReference type="InterPro" id="IPR033248">
    <property type="entry name" value="Transketolase_C"/>
</dbReference>
<evidence type="ECO:0000313" key="2">
    <source>
        <dbReference type="EMBL" id="MPN33632.1"/>
    </source>
</evidence>
<dbReference type="SUPFAM" id="SSF52922">
    <property type="entry name" value="TK C-terminal domain-like"/>
    <property type="match status" value="1"/>
</dbReference>
<dbReference type="PANTHER" id="PTHR43825:SF1">
    <property type="entry name" value="TRANSKETOLASE-LIKE PYRIMIDINE-BINDING DOMAIN-CONTAINING PROTEIN"/>
    <property type="match status" value="1"/>
</dbReference>
<dbReference type="Gene3D" id="3.40.50.920">
    <property type="match status" value="1"/>
</dbReference>
<evidence type="ECO:0000259" key="1">
    <source>
        <dbReference type="Pfam" id="PF02780"/>
    </source>
</evidence>
<dbReference type="GO" id="GO:0008661">
    <property type="term" value="F:1-deoxy-D-xylulose-5-phosphate synthase activity"/>
    <property type="evidence" value="ECO:0007669"/>
    <property type="project" value="UniProtKB-EC"/>
</dbReference>
<gene>
    <name evidence="2" type="primary">dxs_107</name>
    <name evidence="2" type="ORF">SDC9_181122</name>
</gene>
<dbReference type="AlphaFoldDB" id="A0A645H5K9"/>